<feature type="transmembrane region" description="Helical" evidence="7">
    <location>
        <begin position="16"/>
        <end position="33"/>
    </location>
</feature>
<feature type="transmembrane region" description="Helical" evidence="7">
    <location>
        <begin position="179"/>
        <end position="199"/>
    </location>
</feature>
<feature type="transmembrane region" description="Helical" evidence="7">
    <location>
        <begin position="311"/>
        <end position="329"/>
    </location>
</feature>
<feature type="transmembrane region" description="Helical" evidence="7">
    <location>
        <begin position="96"/>
        <end position="120"/>
    </location>
</feature>
<sequence>MANNNESIHGSWRNRWTFILAATGSAVGLGNIWKFPYITGEYGGGAFVLVYLMCIALVGIPVMMAEVAMGRRGRQSPINSMKALVSEAKAGPGWKLIGWMGALAGFLILSFYSVVAGWSLSYVLKMATGVFTEVDQTVAGDQFNGLLADPSMLMVWHTIFMILTVGVVIRGVNKGIESTITVLMPLLFVLLVILIGYGASKGDIMSAVDFMFAADFSKLSMEAVLVALGHSFFTLSLGMGAIMAYGSYMPRNASIASTVFTVAGLDTLVALLAGLAIFPIVFANGLEPSAGPGLMFVTLPFTFGQMPGGQFFGALFFILVAFAAWSSAISLIEPATAWAVERFKVSRAKACTLIGVIIWALGIGSVLSFNDWSEFHLLPGKTIFDTFDFMTANVMLPLGGLLIALFVGFGMKYHHAYNEMNMKNAGLFNLWYIVLRFVTPVAIAIVFINGLLPECSFNAELLNAETGECGNSVFMTPRFIGGVILAVTYIGIIVKSLQKPSRGLSS</sequence>
<dbReference type="CDD" id="cd10336">
    <property type="entry name" value="SLC6sbd_Tyt1-Like"/>
    <property type="match status" value="1"/>
</dbReference>
<feature type="transmembrane region" description="Helical" evidence="7">
    <location>
        <begin position="472"/>
        <end position="494"/>
    </location>
</feature>
<dbReference type="PROSITE" id="PS50267">
    <property type="entry name" value="NA_NEUROTRAN_SYMP_3"/>
    <property type="match status" value="1"/>
</dbReference>
<keyword evidence="9" id="KW-1185">Reference proteome</keyword>
<dbReference type="Proteomes" id="UP001161389">
    <property type="component" value="Unassembled WGS sequence"/>
</dbReference>
<feature type="transmembrane region" description="Helical" evidence="7">
    <location>
        <begin position="219"/>
        <end position="246"/>
    </location>
</feature>
<evidence type="ECO:0000313" key="9">
    <source>
        <dbReference type="Proteomes" id="UP001161389"/>
    </source>
</evidence>
<dbReference type="PANTHER" id="PTHR42948">
    <property type="entry name" value="TRANSPORTER"/>
    <property type="match status" value="1"/>
</dbReference>
<dbReference type="RefSeq" id="WP_284377598.1">
    <property type="nucleotide sequence ID" value="NZ_BSNM01000002.1"/>
</dbReference>
<accession>A0AA37S6K8</accession>
<evidence type="ECO:0000256" key="3">
    <source>
        <dbReference type="ARBA" id="ARBA00022692"/>
    </source>
</evidence>
<dbReference type="GO" id="GO:0015293">
    <property type="term" value="F:symporter activity"/>
    <property type="evidence" value="ECO:0007669"/>
    <property type="project" value="UniProtKB-KW"/>
</dbReference>
<dbReference type="InterPro" id="IPR047218">
    <property type="entry name" value="YocR/YhdH-like"/>
</dbReference>
<evidence type="ECO:0000256" key="5">
    <source>
        <dbReference type="ARBA" id="ARBA00023136"/>
    </source>
</evidence>
<proteinExistence type="inferred from homology"/>
<dbReference type="GO" id="GO:0016020">
    <property type="term" value="C:membrane"/>
    <property type="evidence" value="ECO:0007669"/>
    <property type="project" value="UniProtKB-SubCell"/>
</dbReference>
<keyword evidence="3 6" id="KW-0812">Transmembrane</keyword>
<gene>
    <name evidence="8" type="ORF">GCM10007876_01530</name>
</gene>
<evidence type="ECO:0000256" key="7">
    <source>
        <dbReference type="SAM" id="Phobius"/>
    </source>
</evidence>
<feature type="transmembrane region" description="Helical" evidence="7">
    <location>
        <begin position="45"/>
        <end position="65"/>
    </location>
</feature>
<dbReference type="InterPro" id="IPR000175">
    <property type="entry name" value="Na/ntran_symport"/>
</dbReference>
<dbReference type="NCBIfam" id="NF037979">
    <property type="entry name" value="Na_transp"/>
    <property type="match status" value="1"/>
</dbReference>
<feature type="transmembrane region" description="Helical" evidence="7">
    <location>
        <begin position="350"/>
        <end position="369"/>
    </location>
</feature>
<dbReference type="PRINTS" id="PR00176">
    <property type="entry name" value="NANEUSMPORT"/>
</dbReference>
<keyword evidence="2 6" id="KW-0813">Transport</keyword>
<keyword evidence="5 7" id="KW-0472">Membrane</keyword>
<comment type="subcellular location">
    <subcellularLocation>
        <location evidence="1">Membrane</location>
        <topology evidence="1">Multi-pass membrane protein</topology>
    </subcellularLocation>
</comment>
<comment type="caution">
    <text evidence="8">The sequence shown here is derived from an EMBL/GenBank/DDBJ whole genome shotgun (WGS) entry which is preliminary data.</text>
</comment>
<dbReference type="Pfam" id="PF00209">
    <property type="entry name" value="SNF"/>
    <property type="match status" value="2"/>
</dbReference>
<feature type="transmembrane region" description="Helical" evidence="7">
    <location>
        <begin position="153"/>
        <end position="172"/>
    </location>
</feature>
<dbReference type="PROSITE" id="PS00610">
    <property type="entry name" value="NA_NEUROTRAN_SYMP_1"/>
    <property type="match status" value="1"/>
</dbReference>
<comment type="similarity">
    <text evidence="6">Belongs to the sodium:neurotransmitter symporter (SNF) (TC 2.A.22) family.</text>
</comment>
<evidence type="ECO:0000256" key="1">
    <source>
        <dbReference type="ARBA" id="ARBA00004141"/>
    </source>
</evidence>
<evidence type="ECO:0000256" key="4">
    <source>
        <dbReference type="ARBA" id="ARBA00022989"/>
    </source>
</evidence>
<dbReference type="PANTHER" id="PTHR42948:SF1">
    <property type="entry name" value="TRANSPORTER"/>
    <property type="match status" value="1"/>
</dbReference>
<reference evidence="8" key="2">
    <citation type="submission" date="2023-01" db="EMBL/GenBank/DDBJ databases">
        <title>Draft genome sequence of Litoribrevibacter albus strain NBRC 110071.</title>
        <authorList>
            <person name="Sun Q."/>
            <person name="Mori K."/>
        </authorList>
    </citation>
    <scope>NUCLEOTIDE SEQUENCE</scope>
    <source>
        <strain evidence="8">NBRC 110071</strain>
    </source>
</reference>
<dbReference type="InterPro" id="IPR037272">
    <property type="entry name" value="SNS_sf"/>
</dbReference>
<evidence type="ECO:0000313" key="8">
    <source>
        <dbReference type="EMBL" id="GLQ29675.1"/>
    </source>
</evidence>
<name>A0AA37S6K8_9GAMM</name>
<keyword evidence="6" id="KW-0769">Symport</keyword>
<feature type="transmembrane region" description="Helical" evidence="7">
    <location>
        <begin position="258"/>
        <end position="282"/>
    </location>
</feature>
<keyword evidence="4 7" id="KW-1133">Transmembrane helix</keyword>
<dbReference type="EMBL" id="BSNM01000002">
    <property type="protein sequence ID" value="GLQ29675.1"/>
    <property type="molecule type" value="Genomic_DNA"/>
</dbReference>
<evidence type="ECO:0000256" key="6">
    <source>
        <dbReference type="RuleBase" id="RU003732"/>
    </source>
</evidence>
<evidence type="ECO:0000256" key="2">
    <source>
        <dbReference type="ARBA" id="ARBA00022448"/>
    </source>
</evidence>
<protein>
    <recommendedName>
        <fullName evidence="6">Transporter</fullName>
    </recommendedName>
</protein>
<feature type="transmembrane region" description="Helical" evidence="7">
    <location>
        <begin position="389"/>
        <end position="409"/>
    </location>
</feature>
<dbReference type="AlphaFoldDB" id="A0AA37S6K8"/>
<reference evidence="8" key="1">
    <citation type="journal article" date="2014" name="Int. J. Syst. Evol. Microbiol.">
        <title>Complete genome sequence of Corynebacterium casei LMG S-19264T (=DSM 44701T), isolated from a smear-ripened cheese.</title>
        <authorList>
            <consortium name="US DOE Joint Genome Institute (JGI-PGF)"/>
            <person name="Walter F."/>
            <person name="Albersmeier A."/>
            <person name="Kalinowski J."/>
            <person name="Ruckert C."/>
        </authorList>
    </citation>
    <scope>NUCLEOTIDE SEQUENCE</scope>
    <source>
        <strain evidence="8">NBRC 110071</strain>
    </source>
</reference>
<dbReference type="SUPFAM" id="SSF161070">
    <property type="entry name" value="SNF-like"/>
    <property type="match status" value="1"/>
</dbReference>
<organism evidence="8 9">
    <name type="scientific">Litoribrevibacter albus</name>
    <dbReference type="NCBI Taxonomy" id="1473156"/>
    <lineage>
        <taxon>Bacteria</taxon>
        <taxon>Pseudomonadati</taxon>
        <taxon>Pseudomonadota</taxon>
        <taxon>Gammaproteobacteria</taxon>
        <taxon>Oceanospirillales</taxon>
        <taxon>Oceanospirillaceae</taxon>
        <taxon>Litoribrevibacter</taxon>
    </lineage>
</organism>
<feature type="transmembrane region" description="Helical" evidence="7">
    <location>
        <begin position="430"/>
        <end position="452"/>
    </location>
</feature>